<dbReference type="GO" id="GO:0005634">
    <property type="term" value="C:nucleus"/>
    <property type="evidence" value="ECO:0007669"/>
    <property type="project" value="TreeGrafter"/>
</dbReference>
<dbReference type="Proteomes" id="UP000245768">
    <property type="component" value="Unassembled WGS sequence"/>
</dbReference>
<dbReference type="PANTHER" id="PTHR31606:SF1">
    <property type="entry name" value="WW DOMAIN BINDING PROTEIN 2, ISOFORM E"/>
    <property type="match status" value="1"/>
</dbReference>
<feature type="compositionally biased region" description="Polar residues" evidence="1">
    <location>
        <begin position="230"/>
        <end position="239"/>
    </location>
</feature>
<reference evidence="2 3" key="1">
    <citation type="journal article" date="2018" name="Mol. Biol. Evol.">
        <title>Broad Genomic Sampling Reveals a Smut Pathogenic Ancestry of the Fungal Clade Ustilaginomycotina.</title>
        <authorList>
            <person name="Kijpornyongpan T."/>
            <person name="Mondo S.J."/>
            <person name="Barry K."/>
            <person name="Sandor L."/>
            <person name="Lee J."/>
            <person name="Lipzen A."/>
            <person name="Pangilinan J."/>
            <person name="LaButti K."/>
            <person name="Hainaut M."/>
            <person name="Henrissat B."/>
            <person name="Grigoriev I.V."/>
            <person name="Spatafora J.W."/>
            <person name="Aime M.C."/>
        </authorList>
    </citation>
    <scope>NUCLEOTIDE SEQUENCE [LARGE SCALE GENOMIC DNA]</scope>
    <source>
        <strain evidence="2 3">MCA 4198</strain>
    </source>
</reference>
<name>A0A316YY69_9BASI</name>
<protein>
    <submittedName>
        <fullName evidence="2">Uncharacterized protein</fullName>
    </submittedName>
</protein>
<dbReference type="EMBL" id="KZ819634">
    <property type="protein sequence ID" value="PWN94397.1"/>
    <property type="molecule type" value="Genomic_DNA"/>
</dbReference>
<dbReference type="GO" id="GO:0031490">
    <property type="term" value="F:chromatin DNA binding"/>
    <property type="evidence" value="ECO:0007669"/>
    <property type="project" value="TreeGrafter"/>
</dbReference>
<dbReference type="STRING" id="215250.A0A316YY69"/>
<dbReference type="FunCoup" id="A0A316YY69">
    <property type="interactions" value="165"/>
</dbReference>
<dbReference type="GO" id="GO:0003713">
    <property type="term" value="F:transcription coactivator activity"/>
    <property type="evidence" value="ECO:0007669"/>
    <property type="project" value="InterPro"/>
</dbReference>
<dbReference type="InterPro" id="IPR044852">
    <property type="entry name" value="WBP2-like"/>
</dbReference>
<feature type="compositionally biased region" description="Polar residues" evidence="1">
    <location>
        <begin position="169"/>
        <end position="178"/>
    </location>
</feature>
<sequence length="253" mass="27720">MALNWAMLTEDGRRPVPLPHEKVFFSVEKCSLALEFKNQSLKWSATGSAFVTNERIIFVRQPPLPTPASADNTQLSTLSVPLPNFLDTRYLIPIFAAPVYEATIIPTPDGGLPQPSRSSGMPTTGLLKLWFTEGGGMQFRDAIEEVKSRREEGARQFEALPTYEPPEEGSSTEQQQGASPAPRLAPARAPVRRDSQQPDAEDMAAASVARDHEERERDAIPGQDPPVAHATSSSPTAENHGQRHEELPPAYEA</sequence>
<dbReference type="RefSeq" id="XP_025381595.1">
    <property type="nucleotide sequence ID" value="XM_025520849.1"/>
</dbReference>
<evidence type="ECO:0000256" key="1">
    <source>
        <dbReference type="SAM" id="MobiDB-lite"/>
    </source>
</evidence>
<feature type="region of interest" description="Disordered" evidence="1">
    <location>
        <begin position="147"/>
        <end position="253"/>
    </location>
</feature>
<proteinExistence type="predicted"/>
<dbReference type="SUPFAM" id="SSF50729">
    <property type="entry name" value="PH domain-like"/>
    <property type="match status" value="1"/>
</dbReference>
<gene>
    <name evidence="2" type="ORF">FA10DRAFT_264933</name>
</gene>
<dbReference type="GeneID" id="37042765"/>
<dbReference type="OrthoDB" id="1259151at2759"/>
<keyword evidence="3" id="KW-1185">Reference proteome</keyword>
<evidence type="ECO:0000313" key="2">
    <source>
        <dbReference type="EMBL" id="PWN94397.1"/>
    </source>
</evidence>
<accession>A0A316YY69</accession>
<feature type="compositionally biased region" description="Basic and acidic residues" evidence="1">
    <location>
        <begin position="209"/>
        <end position="219"/>
    </location>
</feature>
<evidence type="ECO:0000313" key="3">
    <source>
        <dbReference type="Proteomes" id="UP000245768"/>
    </source>
</evidence>
<dbReference type="PANTHER" id="PTHR31606">
    <property type="entry name" value="WW DOMAIN BINDING PROTEIN 2, ISOFORM E"/>
    <property type="match status" value="1"/>
</dbReference>
<organism evidence="2 3">
    <name type="scientific">Acaromyces ingoldii</name>
    <dbReference type="NCBI Taxonomy" id="215250"/>
    <lineage>
        <taxon>Eukaryota</taxon>
        <taxon>Fungi</taxon>
        <taxon>Dikarya</taxon>
        <taxon>Basidiomycota</taxon>
        <taxon>Ustilaginomycotina</taxon>
        <taxon>Exobasidiomycetes</taxon>
        <taxon>Exobasidiales</taxon>
        <taxon>Cryptobasidiaceae</taxon>
        <taxon>Acaromyces</taxon>
    </lineage>
</organism>
<dbReference type="AlphaFoldDB" id="A0A316YY69"/>
<dbReference type="InParanoid" id="A0A316YY69"/>
<feature type="compositionally biased region" description="Low complexity" evidence="1">
    <location>
        <begin position="180"/>
        <end position="189"/>
    </location>
</feature>